<protein>
    <submittedName>
        <fullName evidence="1">Uncharacterized protein</fullName>
    </submittedName>
</protein>
<sequence length="51" mass="6085">MSVVDEAAQEDVWIEMMSNPWRTHSMTDELAARKQHWEQPQARRVYAPQSR</sequence>
<organism evidence="1 2">
    <name type="scientific">Leucogyrophana mollusca</name>
    <dbReference type="NCBI Taxonomy" id="85980"/>
    <lineage>
        <taxon>Eukaryota</taxon>
        <taxon>Fungi</taxon>
        <taxon>Dikarya</taxon>
        <taxon>Basidiomycota</taxon>
        <taxon>Agaricomycotina</taxon>
        <taxon>Agaricomycetes</taxon>
        <taxon>Agaricomycetidae</taxon>
        <taxon>Boletales</taxon>
        <taxon>Boletales incertae sedis</taxon>
        <taxon>Leucogyrophana</taxon>
    </lineage>
</organism>
<reference evidence="1" key="1">
    <citation type="journal article" date="2021" name="New Phytol.">
        <title>Evolutionary innovations through gain and loss of genes in the ectomycorrhizal Boletales.</title>
        <authorList>
            <person name="Wu G."/>
            <person name="Miyauchi S."/>
            <person name="Morin E."/>
            <person name="Kuo A."/>
            <person name="Drula E."/>
            <person name="Varga T."/>
            <person name="Kohler A."/>
            <person name="Feng B."/>
            <person name="Cao Y."/>
            <person name="Lipzen A."/>
            <person name="Daum C."/>
            <person name="Hundley H."/>
            <person name="Pangilinan J."/>
            <person name="Johnson J."/>
            <person name="Barry K."/>
            <person name="LaButti K."/>
            <person name="Ng V."/>
            <person name="Ahrendt S."/>
            <person name="Min B."/>
            <person name="Choi I.G."/>
            <person name="Park H."/>
            <person name="Plett J.M."/>
            <person name="Magnuson J."/>
            <person name="Spatafora J.W."/>
            <person name="Nagy L.G."/>
            <person name="Henrissat B."/>
            <person name="Grigoriev I.V."/>
            <person name="Yang Z.L."/>
            <person name="Xu J."/>
            <person name="Martin F.M."/>
        </authorList>
    </citation>
    <scope>NUCLEOTIDE SEQUENCE</scope>
    <source>
        <strain evidence="1">KUC20120723A-06</strain>
    </source>
</reference>
<dbReference type="Proteomes" id="UP000790709">
    <property type="component" value="Unassembled WGS sequence"/>
</dbReference>
<name>A0ACB8AXW6_9AGAM</name>
<comment type="caution">
    <text evidence="1">The sequence shown here is derived from an EMBL/GenBank/DDBJ whole genome shotgun (WGS) entry which is preliminary data.</text>
</comment>
<gene>
    <name evidence="1" type="ORF">BV22DRAFT_1042420</name>
</gene>
<evidence type="ECO:0000313" key="1">
    <source>
        <dbReference type="EMBL" id="KAH7917267.1"/>
    </source>
</evidence>
<proteinExistence type="predicted"/>
<keyword evidence="2" id="KW-1185">Reference proteome</keyword>
<accession>A0ACB8AXW6</accession>
<dbReference type="EMBL" id="MU267152">
    <property type="protein sequence ID" value="KAH7917267.1"/>
    <property type="molecule type" value="Genomic_DNA"/>
</dbReference>
<evidence type="ECO:0000313" key="2">
    <source>
        <dbReference type="Proteomes" id="UP000790709"/>
    </source>
</evidence>